<comment type="caution">
    <text evidence="11">The sequence shown here is derived from an EMBL/GenBank/DDBJ whole genome shotgun (WGS) entry which is preliminary data.</text>
</comment>
<dbReference type="EMBL" id="JAJJMA010189401">
    <property type="protein sequence ID" value="MCL7038336.1"/>
    <property type="molecule type" value="Genomic_DNA"/>
</dbReference>
<dbReference type="PANTHER" id="PTHR23068">
    <property type="entry name" value="DNA CYTOSINE-5- -METHYLTRANSFERASE 3-RELATED"/>
    <property type="match status" value="1"/>
</dbReference>
<protein>
    <recommendedName>
        <fullName evidence="2">DNA (cytosine-5-)-methyltransferase</fullName>
        <ecNumber evidence="2">2.1.1.37</ecNumber>
    </recommendedName>
</protein>
<keyword evidence="3" id="KW-0489">Methyltransferase</keyword>
<dbReference type="GO" id="GO:0005634">
    <property type="term" value="C:nucleus"/>
    <property type="evidence" value="ECO:0007669"/>
    <property type="project" value="UniProtKB-SubCell"/>
</dbReference>
<dbReference type="SUPFAM" id="SSF53335">
    <property type="entry name" value="S-adenosyl-L-methionine-dependent methyltransferases"/>
    <property type="match status" value="2"/>
</dbReference>
<feature type="region of interest" description="Disordered" evidence="9">
    <location>
        <begin position="141"/>
        <end position="161"/>
    </location>
</feature>
<dbReference type="PANTHER" id="PTHR23068:SF25">
    <property type="entry name" value="DNA (CYTOSINE-5)-METHYLTRANSFERASE DRM2"/>
    <property type="match status" value="1"/>
</dbReference>
<dbReference type="Proteomes" id="UP001177140">
    <property type="component" value="Unassembled WGS sequence"/>
</dbReference>
<evidence type="ECO:0000256" key="5">
    <source>
        <dbReference type="ARBA" id="ARBA00022691"/>
    </source>
</evidence>
<evidence type="ECO:0000256" key="7">
    <source>
        <dbReference type="ARBA" id="ARBA00023125"/>
    </source>
</evidence>
<feature type="domain" description="SAM-dependent MTase DRM-type" evidence="10">
    <location>
        <begin position="212"/>
        <end position="540"/>
    </location>
</feature>
<dbReference type="InterPro" id="IPR001525">
    <property type="entry name" value="C5_MeTfrase"/>
</dbReference>
<reference evidence="11" key="1">
    <citation type="submission" date="2022-03" db="EMBL/GenBank/DDBJ databases">
        <title>A functionally conserved STORR gene fusion in Papaver species that diverged 16.8 million years ago.</title>
        <authorList>
            <person name="Catania T."/>
        </authorList>
    </citation>
    <scope>NUCLEOTIDE SEQUENCE</scope>
    <source>
        <strain evidence="11">S-191538</strain>
    </source>
</reference>
<keyword evidence="6" id="KW-0677">Repeat</keyword>
<sequence length="540" mass="61019">MVDNGESSINWTSEEEDDECHTSSYACTSLNTPCAGASSSNPTRSNTISHFTAMGFSEELVVKVIDENGEGSEDRILETLLSYKVIEESSPHLPDKDKKMLELVEMGFHIDEVSSAINTCDPDTSTAELMDHIYAARYAGPNSNQHNEQPLEISKVDGPNGRKKKFFEQEDQWEREIGSCGSNGMAEREKRIKLLLNADEGEAVTNIWKPTLSRKLPDLATGRPYFYLENSGFPSKNWSRNTSFLHNLEPEFVDSKSFCAVAKRSGYLHNLPKDNRSRLLPTLPLTIKEALPHTTEWWPWWDSRIQFESLHACNGSPKPTETIRKAFDSCQGEPPLYTQKNILDECRRCNLVWTGRNRVSILELEEMELLLGYPLFYTRGGGTRTERYKALGSSLQVDTVAYHLSVLKERFPSGISVLSIFPGIGGAEIALYRLGIPLKLVVTVENFEASRKMFRSWWEGTNQKGILIDNITNVNMLTSQKLEDLIGLHGGFDLIIGGRQCNDIKQSNQRTRDYHEGNNSSLFYEYSRILDKVRCLMGAN</sequence>
<dbReference type="PROSITE" id="PS51680">
    <property type="entry name" value="SAM_MT_DRM"/>
    <property type="match status" value="1"/>
</dbReference>
<dbReference type="GO" id="GO:0032259">
    <property type="term" value="P:methylation"/>
    <property type="evidence" value="ECO:0007669"/>
    <property type="project" value="UniProtKB-KW"/>
</dbReference>
<proteinExistence type="predicted"/>
<evidence type="ECO:0000256" key="2">
    <source>
        <dbReference type="ARBA" id="ARBA00011975"/>
    </source>
</evidence>
<keyword evidence="7" id="KW-0238">DNA-binding</keyword>
<dbReference type="InterPro" id="IPR050390">
    <property type="entry name" value="C5-Methyltransferase"/>
</dbReference>
<organism evidence="11 12">
    <name type="scientific">Papaver nudicaule</name>
    <name type="common">Iceland poppy</name>
    <dbReference type="NCBI Taxonomy" id="74823"/>
    <lineage>
        <taxon>Eukaryota</taxon>
        <taxon>Viridiplantae</taxon>
        <taxon>Streptophyta</taxon>
        <taxon>Embryophyta</taxon>
        <taxon>Tracheophyta</taxon>
        <taxon>Spermatophyta</taxon>
        <taxon>Magnoliopsida</taxon>
        <taxon>Ranunculales</taxon>
        <taxon>Papaveraceae</taxon>
        <taxon>Papaveroideae</taxon>
        <taxon>Papaver</taxon>
    </lineage>
</organism>
<evidence type="ECO:0000256" key="1">
    <source>
        <dbReference type="ARBA" id="ARBA00004123"/>
    </source>
</evidence>
<evidence type="ECO:0000256" key="6">
    <source>
        <dbReference type="ARBA" id="ARBA00022737"/>
    </source>
</evidence>
<keyword evidence="12" id="KW-1185">Reference proteome</keyword>
<dbReference type="EC" id="2.1.1.37" evidence="2"/>
<evidence type="ECO:0000313" key="12">
    <source>
        <dbReference type="Proteomes" id="UP001177140"/>
    </source>
</evidence>
<dbReference type="InterPro" id="IPR030380">
    <property type="entry name" value="SAM_MeTfrase_DRM"/>
</dbReference>
<keyword evidence="8" id="KW-0539">Nucleus</keyword>
<dbReference type="Pfam" id="PF00145">
    <property type="entry name" value="DNA_methylase"/>
    <property type="match status" value="1"/>
</dbReference>
<keyword evidence="5" id="KW-0949">S-adenosyl-L-methionine</keyword>
<dbReference type="AlphaFoldDB" id="A0AA41SN49"/>
<dbReference type="GO" id="GO:0003886">
    <property type="term" value="F:DNA (cytosine-5-)-methyltransferase activity"/>
    <property type="evidence" value="ECO:0007669"/>
    <property type="project" value="UniProtKB-EC"/>
</dbReference>
<dbReference type="Gene3D" id="3.40.50.150">
    <property type="entry name" value="Vaccinia Virus protein VP39"/>
    <property type="match status" value="1"/>
</dbReference>
<evidence type="ECO:0000259" key="10">
    <source>
        <dbReference type="PROSITE" id="PS51680"/>
    </source>
</evidence>
<evidence type="ECO:0000313" key="11">
    <source>
        <dbReference type="EMBL" id="MCL7038336.1"/>
    </source>
</evidence>
<gene>
    <name evidence="11" type="ORF">MKW94_000521</name>
</gene>
<dbReference type="InterPro" id="IPR029063">
    <property type="entry name" value="SAM-dependent_MTases_sf"/>
</dbReference>
<evidence type="ECO:0000256" key="4">
    <source>
        <dbReference type="ARBA" id="ARBA00022679"/>
    </source>
</evidence>
<evidence type="ECO:0000256" key="8">
    <source>
        <dbReference type="ARBA" id="ARBA00023242"/>
    </source>
</evidence>
<evidence type="ECO:0000256" key="3">
    <source>
        <dbReference type="ARBA" id="ARBA00022603"/>
    </source>
</evidence>
<comment type="subcellular location">
    <subcellularLocation>
        <location evidence="1">Nucleus</location>
    </subcellularLocation>
</comment>
<dbReference type="GO" id="GO:0003677">
    <property type="term" value="F:DNA binding"/>
    <property type="evidence" value="ECO:0007669"/>
    <property type="project" value="UniProtKB-KW"/>
</dbReference>
<accession>A0AA41SN49</accession>
<evidence type="ECO:0000256" key="9">
    <source>
        <dbReference type="SAM" id="MobiDB-lite"/>
    </source>
</evidence>
<name>A0AA41SN49_PAPNU</name>
<keyword evidence="4" id="KW-0808">Transferase</keyword>